<evidence type="ECO:0000313" key="2">
    <source>
        <dbReference type="Proteomes" id="UP000289996"/>
    </source>
</evidence>
<sequence length="140" mass="16391">MNNELYQFMQSHFQTKFRFRNEFEANLTLKILVHLVEEHADSWLLTRREIEAMVGQSLDAPALRRAYFPLKTIALLETALDELSTLSLIVSQSEGRTRYPVFQSIQLDQVCERLMFHLNVAVLPRLTQWAGELAQVKNRR</sequence>
<dbReference type="EMBL" id="UYIG01000112">
    <property type="protein sequence ID" value="VDG28273.1"/>
    <property type="molecule type" value="Genomic_DNA"/>
</dbReference>
<dbReference type="RefSeq" id="WP_225425287.1">
    <property type="nucleotide sequence ID" value="NZ_BJDY01000004.1"/>
</dbReference>
<keyword evidence="2" id="KW-1185">Reference proteome</keyword>
<reference evidence="1 2" key="1">
    <citation type="submission" date="2018-11" db="EMBL/GenBank/DDBJ databases">
        <authorList>
            <person name="Wuyts S."/>
        </authorList>
    </citation>
    <scope>NUCLEOTIDE SEQUENCE [LARGE SCALE GENOMIC DNA]</scope>
    <source>
        <strain evidence="1">Lactobacillus mudanjiangensis AMBF249</strain>
    </source>
</reference>
<accession>A0A660DX06</accession>
<protein>
    <submittedName>
        <fullName evidence="1">Uncharacterized protein</fullName>
    </submittedName>
</protein>
<dbReference type="AlphaFoldDB" id="A0A660DX06"/>
<evidence type="ECO:0000313" key="1">
    <source>
        <dbReference type="EMBL" id="VDG28273.1"/>
    </source>
</evidence>
<dbReference type="Proteomes" id="UP000289996">
    <property type="component" value="Unassembled WGS sequence"/>
</dbReference>
<gene>
    <name evidence="1" type="ORF">MUDAN_MDHGFNIF_00469</name>
</gene>
<proteinExistence type="predicted"/>
<organism evidence="1 2">
    <name type="scientific">Lactiplantibacillus mudanjiangensis</name>
    <dbReference type="NCBI Taxonomy" id="1296538"/>
    <lineage>
        <taxon>Bacteria</taxon>
        <taxon>Bacillati</taxon>
        <taxon>Bacillota</taxon>
        <taxon>Bacilli</taxon>
        <taxon>Lactobacillales</taxon>
        <taxon>Lactobacillaceae</taxon>
        <taxon>Lactiplantibacillus</taxon>
    </lineage>
</organism>
<name>A0A660DX06_9LACO</name>